<keyword evidence="2" id="KW-1185">Reference proteome</keyword>
<accession>A0A8F5GZ00</accession>
<evidence type="ECO:0000313" key="1">
    <source>
        <dbReference type="EMBL" id="QXJ34828.1"/>
    </source>
</evidence>
<dbReference type="Proteomes" id="UP000694036">
    <property type="component" value="Chromosome"/>
</dbReference>
<dbReference type="AlphaFoldDB" id="A0A8F5GZ00"/>
<name>A0A8F5GZ00_9CREN</name>
<dbReference type="EMBL" id="CP077713">
    <property type="protein sequence ID" value="QXJ34828.1"/>
    <property type="molecule type" value="Genomic_DNA"/>
</dbReference>
<gene>
    <name evidence="1" type="ORF">J5U22_01375</name>
</gene>
<reference evidence="1 2" key="1">
    <citation type="journal article" date="2021" name="Environ. Microbiol.">
        <title>New insights into the diversity and evolution of the archaeal mobilome from three complete genomes of Saccharolobus shibatae.</title>
        <authorList>
            <person name="Medvedeva S."/>
            <person name="Brandt D."/>
            <person name="Cvirkaite-Krupovic V."/>
            <person name="Liu Y."/>
            <person name="Severinov K."/>
            <person name="Ishino S."/>
            <person name="Ishino Y."/>
            <person name="Prangishvili D."/>
            <person name="Kalinowski J."/>
            <person name="Krupovic M."/>
        </authorList>
    </citation>
    <scope>NUCLEOTIDE SEQUENCE [LARGE SCALE GENOMIC DNA]</scope>
    <source>
        <strain evidence="1 2">S38A</strain>
    </source>
</reference>
<evidence type="ECO:0000313" key="2">
    <source>
        <dbReference type="Proteomes" id="UP000694036"/>
    </source>
</evidence>
<protein>
    <submittedName>
        <fullName evidence="1">Uncharacterized protein</fullName>
    </submittedName>
</protein>
<sequence length="184" mass="21274">MIFKVQLNIINMPIIVRKVHKKADGSTIWIRVGESPPVIKDGNVIDGGFFIRIGDDKSDKIIRLSDQEALDIAYRIIEAYRRHVRIFTKLDELSYEQYKRSKEVVKDEEDEEEIEKIEEKRNLTPDKIEAELIDYLTAAGGETTLDKVREDLGEEYAAYLRTMKNKGIIIEGTRVKLGKNFKNT</sequence>
<proteinExistence type="predicted"/>
<organism evidence="1 2">
    <name type="scientific">Saccharolobus shibatae</name>
    <dbReference type="NCBI Taxonomy" id="2286"/>
    <lineage>
        <taxon>Archaea</taxon>
        <taxon>Thermoproteota</taxon>
        <taxon>Thermoprotei</taxon>
        <taxon>Sulfolobales</taxon>
        <taxon>Sulfolobaceae</taxon>
        <taxon>Saccharolobus</taxon>
    </lineage>
</organism>